<evidence type="ECO:0000259" key="3">
    <source>
        <dbReference type="Pfam" id="PF08241"/>
    </source>
</evidence>
<accession>A0AA88XGS1</accession>
<organism evidence="4 5">
    <name type="scientific">Pinctada imbricata</name>
    <name type="common">Atlantic pearl-oyster</name>
    <name type="synonym">Pinctada martensii</name>
    <dbReference type="NCBI Taxonomy" id="66713"/>
    <lineage>
        <taxon>Eukaryota</taxon>
        <taxon>Metazoa</taxon>
        <taxon>Spiralia</taxon>
        <taxon>Lophotrochozoa</taxon>
        <taxon>Mollusca</taxon>
        <taxon>Bivalvia</taxon>
        <taxon>Autobranchia</taxon>
        <taxon>Pteriomorphia</taxon>
        <taxon>Pterioida</taxon>
        <taxon>Pterioidea</taxon>
        <taxon>Pteriidae</taxon>
        <taxon>Pinctada</taxon>
    </lineage>
</organism>
<dbReference type="GO" id="GO:0003838">
    <property type="term" value="F:sterol 24-C-methyltransferase activity"/>
    <property type="evidence" value="ECO:0007669"/>
    <property type="project" value="TreeGrafter"/>
</dbReference>
<evidence type="ECO:0000256" key="2">
    <source>
        <dbReference type="ARBA" id="ARBA00038188"/>
    </source>
</evidence>
<dbReference type="Gene3D" id="3.40.50.150">
    <property type="entry name" value="Vaccinia Virus protein VP39"/>
    <property type="match status" value="1"/>
</dbReference>
<dbReference type="PANTHER" id="PTHR44068:SF1">
    <property type="entry name" value="HYPOTHETICAL LOC100005854"/>
    <property type="match status" value="1"/>
</dbReference>
<dbReference type="Proteomes" id="UP001186944">
    <property type="component" value="Unassembled WGS sequence"/>
</dbReference>
<dbReference type="CDD" id="cd02440">
    <property type="entry name" value="AdoMet_MTases"/>
    <property type="match status" value="1"/>
</dbReference>
<dbReference type="GO" id="GO:0016126">
    <property type="term" value="P:sterol biosynthetic process"/>
    <property type="evidence" value="ECO:0007669"/>
    <property type="project" value="TreeGrafter"/>
</dbReference>
<comment type="caution">
    <text evidence="4">The sequence shown here is derived from an EMBL/GenBank/DDBJ whole genome shotgun (WGS) entry which is preliminary data.</text>
</comment>
<name>A0AA88XGS1_PINIB</name>
<proteinExistence type="inferred from homology"/>
<keyword evidence="1" id="KW-0808">Transferase</keyword>
<dbReference type="Pfam" id="PF08241">
    <property type="entry name" value="Methyltransf_11"/>
    <property type="match status" value="1"/>
</dbReference>
<dbReference type="InterPro" id="IPR013216">
    <property type="entry name" value="Methyltransf_11"/>
</dbReference>
<dbReference type="InterPro" id="IPR050447">
    <property type="entry name" value="Erg6_SMT_methyltransf"/>
</dbReference>
<feature type="domain" description="Methyltransferase type 11" evidence="3">
    <location>
        <begin position="53"/>
        <end position="153"/>
    </location>
</feature>
<evidence type="ECO:0000313" key="4">
    <source>
        <dbReference type="EMBL" id="KAK3084826.1"/>
    </source>
</evidence>
<comment type="similarity">
    <text evidence="2">Belongs to the class I-like SAM-binding methyltransferase superfamily. Erg6/SMT family.</text>
</comment>
<protein>
    <recommendedName>
        <fullName evidence="3">Methyltransferase type 11 domain-containing protein</fullName>
    </recommendedName>
</protein>
<keyword evidence="5" id="KW-1185">Reference proteome</keyword>
<dbReference type="AlphaFoldDB" id="A0AA88XGS1"/>
<dbReference type="SUPFAM" id="SSF53335">
    <property type="entry name" value="S-adenosyl-L-methionine-dependent methyltransferases"/>
    <property type="match status" value="1"/>
</dbReference>
<dbReference type="EMBL" id="VSWD01000013">
    <property type="protein sequence ID" value="KAK3084826.1"/>
    <property type="molecule type" value="Genomic_DNA"/>
</dbReference>
<evidence type="ECO:0000256" key="1">
    <source>
        <dbReference type="ARBA" id="ARBA00022679"/>
    </source>
</evidence>
<reference evidence="4" key="1">
    <citation type="submission" date="2019-08" db="EMBL/GenBank/DDBJ databases">
        <title>The improved chromosome-level genome for the pearl oyster Pinctada fucata martensii using PacBio sequencing and Hi-C.</title>
        <authorList>
            <person name="Zheng Z."/>
        </authorList>
    </citation>
    <scope>NUCLEOTIDE SEQUENCE</scope>
    <source>
        <strain evidence="4">ZZ-2019</strain>
        <tissue evidence="4">Adductor muscle</tissue>
    </source>
</reference>
<sequence length="216" mass="24475">MASYIREFIARNLRNPQGYFGSWFAKNAFIRSNTSLIENTIPLVGIQPDHVVLEVGFGPGVGLEIALKHLQQGSGKLYGIDISEPMIQAATSRLGKNMTNQKMELTLGDVVNLPFADNMFDRVYHTNCFYFWSDHEKAAKELYRVMKKDSLMVTTMEKERVENAQRRGFMKYGNVDVDNYVSCVEKAGFSNVKVEDKCMDKSDAPFIVIYATATKE</sequence>
<dbReference type="PANTHER" id="PTHR44068">
    <property type="entry name" value="ZGC:194242"/>
    <property type="match status" value="1"/>
</dbReference>
<dbReference type="GO" id="GO:0005783">
    <property type="term" value="C:endoplasmic reticulum"/>
    <property type="evidence" value="ECO:0007669"/>
    <property type="project" value="TreeGrafter"/>
</dbReference>
<evidence type="ECO:0000313" key="5">
    <source>
        <dbReference type="Proteomes" id="UP001186944"/>
    </source>
</evidence>
<dbReference type="InterPro" id="IPR029063">
    <property type="entry name" value="SAM-dependent_MTases_sf"/>
</dbReference>
<gene>
    <name evidence="4" type="ORF">FSP39_019730</name>
</gene>